<protein>
    <submittedName>
        <fullName evidence="1">Uncharacterized protein</fullName>
    </submittedName>
</protein>
<accession>A0A0E9XJD9</accession>
<dbReference type="AlphaFoldDB" id="A0A0E9XJD9"/>
<proteinExistence type="predicted"/>
<evidence type="ECO:0000313" key="1">
    <source>
        <dbReference type="EMBL" id="JAI01799.1"/>
    </source>
</evidence>
<reference evidence="1" key="1">
    <citation type="submission" date="2014-11" db="EMBL/GenBank/DDBJ databases">
        <authorList>
            <person name="Amaro Gonzalez C."/>
        </authorList>
    </citation>
    <scope>NUCLEOTIDE SEQUENCE</scope>
</reference>
<organism evidence="1">
    <name type="scientific">Anguilla anguilla</name>
    <name type="common">European freshwater eel</name>
    <name type="synonym">Muraena anguilla</name>
    <dbReference type="NCBI Taxonomy" id="7936"/>
    <lineage>
        <taxon>Eukaryota</taxon>
        <taxon>Metazoa</taxon>
        <taxon>Chordata</taxon>
        <taxon>Craniata</taxon>
        <taxon>Vertebrata</taxon>
        <taxon>Euteleostomi</taxon>
        <taxon>Actinopterygii</taxon>
        <taxon>Neopterygii</taxon>
        <taxon>Teleostei</taxon>
        <taxon>Anguilliformes</taxon>
        <taxon>Anguillidae</taxon>
        <taxon>Anguilla</taxon>
    </lineage>
</organism>
<reference evidence="1" key="2">
    <citation type="journal article" date="2015" name="Fish Shellfish Immunol.">
        <title>Early steps in the European eel (Anguilla anguilla)-Vibrio vulnificus interaction in the gills: Role of the RtxA13 toxin.</title>
        <authorList>
            <person name="Callol A."/>
            <person name="Pajuelo D."/>
            <person name="Ebbesson L."/>
            <person name="Teles M."/>
            <person name="MacKenzie S."/>
            <person name="Amaro C."/>
        </authorList>
    </citation>
    <scope>NUCLEOTIDE SEQUENCE</scope>
</reference>
<dbReference type="EMBL" id="GBXM01006779">
    <property type="protein sequence ID" value="JAI01799.1"/>
    <property type="molecule type" value="Transcribed_RNA"/>
</dbReference>
<name>A0A0E9XJD9_ANGAN</name>
<sequence>MPFVCFRMNSYVCICNVGCVPASIAEQVPWG</sequence>